<name>A0ABD8B7I5_9NEIS</name>
<evidence type="ECO:0000313" key="2">
    <source>
        <dbReference type="Proteomes" id="UP000831534"/>
    </source>
</evidence>
<reference evidence="1 2" key="1">
    <citation type="journal article" date="2022" name="Res Sq">
        <title>Evolution of multicellular longitudinally dividing oral cavity symbionts (Neisseriaceae).</title>
        <authorList>
            <person name="Nyongesa S."/>
            <person name="Weber P."/>
            <person name="Bernet E."/>
            <person name="Pullido F."/>
            <person name="Nieckarz M."/>
            <person name="Delaby M."/>
            <person name="Nieves C."/>
            <person name="Viehboeck T."/>
            <person name="Krause N."/>
            <person name="Rivera-Millot A."/>
            <person name="Nakamura A."/>
            <person name="Vischer N."/>
            <person name="VanNieuwenhze M."/>
            <person name="Brun Y."/>
            <person name="Cava F."/>
            <person name="Bulgheresi S."/>
            <person name="Veyrier F."/>
        </authorList>
    </citation>
    <scope>NUCLEOTIDE SEQUENCE [LARGE SCALE GENOMIC DNA]</scope>
    <source>
        <strain evidence="1 2">17694</strain>
    </source>
</reference>
<dbReference type="NCBIfam" id="TIGR01725">
    <property type="entry name" value="phge_HK97_gp10"/>
    <property type="match status" value="1"/>
</dbReference>
<proteinExistence type="predicted"/>
<dbReference type="InterPro" id="IPR010064">
    <property type="entry name" value="HK97-gp10_tail"/>
</dbReference>
<accession>A0ABD8B7I5</accession>
<evidence type="ECO:0000313" key="1">
    <source>
        <dbReference type="EMBL" id="XHH49962.1"/>
    </source>
</evidence>
<dbReference type="KEGG" id="ckh:LVJ77_12725"/>
<dbReference type="EMBL" id="CP091521">
    <property type="protein sequence ID" value="XHH49962.1"/>
    <property type="molecule type" value="Genomic_DNA"/>
</dbReference>
<organism evidence="1 2">
    <name type="scientific">Conchiformibius kuhniae</name>
    <dbReference type="NCBI Taxonomy" id="211502"/>
    <lineage>
        <taxon>Bacteria</taxon>
        <taxon>Pseudomonadati</taxon>
        <taxon>Pseudomonadota</taxon>
        <taxon>Betaproteobacteria</taxon>
        <taxon>Neisseriales</taxon>
        <taxon>Neisseriaceae</taxon>
        <taxon>Conchiformibius</taxon>
    </lineage>
</organism>
<protein>
    <submittedName>
        <fullName evidence="1">HK97-gp10 family putative phage morphogenesis protein</fullName>
    </submittedName>
</protein>
<dbReference type="AlphaFoldDB" id="A0ABD8B7I5"/>
<dbReference type="RefSeq" id="WP_027008572.1">
    <property type="nucleotide sequence ID" value="NZ_CP091521.1"/>
</dbReference>
<gene>
    <name evidence="1" type="ORF">LVJ77_12725</name>
</gene>
<dbReference type="Proteomes" id="UP000831534">
    <property type="component" value="Chromosome"/>
</dbReference>
<keyword evidence="2" id="KW-1185">Reference proteome</keyword>
<sequence length="155" mass="17722">MINMKVDLSPALAQLRGMGERAENSVREAAFKGAKLVFDEAHRRAPQSKKAHWFYSRRHKDDQAGAKYLFRPGSLKKSIYLKHLDELQIKGEKEVYQISWRKRSSAIGYVPYAHMVEYGTVRQPAAPFVRPAFDAKKDEAQALMLETVMRAVQNA</sequence>